<dbReference type="PROSITE" id="PS51257">
    <property type="entry name" value="PROKAR_LIPOPROTEIN"/>
    <property type="match status" value="1"/>
</dbReference>
<feature type="signal peptide" evidence="1">
    <location>
        <begin position="1"/>
        <end position="20"/>
    </location>
</feature>
<evidence type="ECO:0000313" key="3">
    <source>
        <dbReference type="Proteomes" id="UP000664480"/>
    </source>
</evidence>
<comment type="caution">
    <text evidence="2">The sequence shown here is derived from an EMBL/GenBank/DDBJ whole genome shotgun (WGS) entry which is preliminary data.</text>
</comment>
<proteinExistence type="predicted"/>
<dbReference type="EMBL" id="JAFKCU010000002">
    <property type="protein sequence ID" value="MBN7815592.1"/>
    <property type="molecule type" value="Genomic_DNA"/>
</dbReference>
<keyword evidence="3" id="KW-1185">Reference proteome</keyword>
<evidence type="ECO:0000256" key="1">
    <source>
        <dbReference type="SAM" id="SignalP"/>
    </source>
</evidence>
<evidence type="ECO:0000313" key="2">
    <source>
        <dbReference type="EMBL" id="MBN7815592.1"/>
    </source>
</evidence>
<organism evidence="2 3">
    <name type="scientific">Algoriphagus pacificus</name>
    <dbReference type="NCBI Taxonomy" id="2811234"/>
    <lineage>
        <taxon>Bacteria</taxon>
        <taxon>Pseudomonadati</taxon>
        <taxon>Bacteroidota</taxon>
        <taxon>Cytophagia</taxon>
        <taxon>Cytophagales</taxon>
        <taxon>Cyclobacteriaceae</taxon>
        <taxon>Algoriphagus</taxon>
    </lineage>
</organism>
<sequence>MKNFLPMLLFAVLLACSERAQETQTETYIPELVIKDSIVINRLIKPTMLDVIPNHSEFLFYDFKASEFLRVSNSGVILKTANLTGDGRNTIQSTYFVGAKYGGNNEIVIQTMTSTFTYDLDFQLKKKVDSNFSLVLPRVGGSRGFETIGDYIYTFSIDEKDRNTELLQSENFNNEYPFISIRDRHTLAIVSSYFIPSTSYVAQNPGQYLDLDPIAKFETNEMYVLFPNSPEMYVYDFPSLKLKDHWDLNPGNSYIQMEPSNSVGEINGYRSLTAGRYQNFVFSNGYLLTEYQGAAPQDEVDDLANYTEGGDEYKALVKKYRSTPYYQIFEGKSKLWEGQWNIKLSMLRDLIFATVKPGEDPNAVEKDVQTFYFYELK</sequence>
<name>A0ABS3CER0_9BACT</name>
<feature type="chain" id="PRO_5045442803" description="TolB-like protein" evidence="1">
    <location>
        <begin position="21"/>
        <end position="377"/>
    </location>
</feature>
<protein>
    <recommendedName>
        <fullName evidence="4">TolB-like protein</fullName>
    </recommendedName>
</protein>
<gene>
    <name evidence="2" type="ORF">J0A69_09140</name>
</gene>
<evidence type="ECO:0008006" key="4">
    <source>
        <dbReference type="Google" id="ProtNLM"/>
    </source>
</evidence>
<accession>A0ABS3CER0</accession>
<dbReference type="RefSeq" id="WP_206586252.1">
    <property type="nucleotide sequence ID" value="NZ_JAFKCU010000002.1"/>
</dbReference>
<reference evidence="2 3" key="1">
    <citation type="submission" date="2021-03" db="EMBL/GenBank/DDBJ databases">
        <title>novel species isolated from a fishpond in China.</title>
        <authorList>
            <person name="Lu H."/>
            <person name="Cai Z."/>
        </authorList>
    </citation>
    <scope>NUCLEOTIDE SEQUENCE [LARGE SCALE GENOMIC DNA]</scope>
    <source>
        <strain evidence="2 3">YJ13C</strain>
    </source>
</reference>
<keyword evidence="1" id="KW-0732">Signal</keyword>
<dbReference type="Proteomes" id="UP000664480">
    <property type="component" value="Unassembled WGS sequence"/>
</dbReference>